<reference evidence="4 5" key="1">
    <citation type="submission" date="2020-11" db="EMBL/GenBank/DDBJ databases">
        <title>The genome sequence of Novosphingobium sp. 1Y9A.</title>
        <authorList>
            <person name="Liu Y."/>
        </authorList>
    </citation>
    <scope>NUCLEOTIDE SEQUENCE [LARGE SCALE GENOMIC DNA]</scope>
    <source>
        <strain evidence="4 5">1Y9A</strain>
    </source>
</reference>
<dbReference type="SUPFAM" id="SSF82171">
    <property type="entry name" value="DPP6 N-terminal domain-like"/>
    <property type="match status" value="1"/>
</dbReference>
<feature type="chain" id="PRO_5046698273" evidence="2">
    <location>
        <begin position="21"/>
        <end position="659"/>
    </location>
</feature>
<feature type="signal peptide" evidence="2">
    <location>
        <begin position="1"/>
        <end position="20"/>
    </location>
</feature>
<dbReference type="InterPro" id="IPR029058">
    <property type="entry name" value="AB_hydrolase_fold"/>
</dbReference>
<evidence type="ECO:0000313" key="4">
    <source>
        <dbReference type="EMBL" id="MBF9150313.1"/>
    </source>
</evidence>
<evidence type="ECO:0000256" key="1">
    <source>
        <dbReference type="ARBA" id="ARBA00022801"/>
    </source>
</evidence>
<organism evidence="4 5">
    <name type="scientific">Novosphingobium jiangmenense</name>
    <dbReference type="NCBI Taxonomy" id="2791981"/>
    <lineage>
        <taxon>Bacteria</taxon>
        <taxon>Pseudomonadati</taxon>
        <taxon>Pseudomonadota</taxon>
        <taxon>Alphaproteobacteria</taxon>
        <taxon>Sphingomonadales</taxon>
        <taxon>Sphingomonadaceae</taxon>
        <taxon>Novosphingobium</taxon>
    </lineage>
</organism>
<evidence type="ECO:0000256" key="2">
    <source>
        <dbReference type="SAM" id="SignalP"/>
    </source>
</evidence>
<dbReference type="EMBL" id="JADQDC010000002">
    <property type="protein sequence ID" value="MBF9150313.1"/>
    <property type="molecule type" value="Genomic_DNA"/>
</dbReference>
<dbReference type="Proteomes" id="UP000600799">
    <property type="component" value="Unassembled WGS sequence"/>
</dbReference>
<accession>A0ABS0HDW0</accession>
<evidence type="ECO:0000259" key="3">
    <source>
        <dbReference type="Pfam" id="PF00326"/>
    </source>
</evidence>
<protein>
    <submittedName>
        <fullName evidence="4">S9 family peptidase</fullName>
    </submittedName>
</protein>
<comment type="caution">
    <text evidence="4">The sequence shown here is derived from an EMBL/GenBank/DDBJ whole genome shotgun (WGS) entry which is preliminary data.</text>
</comment>
<keyword evidence="5" id="KW-1185">Reference proteome</keyword>
<feature type="domain" description="Peptidase S9 prolyl oligopeptidase catalytic" evidence="3">
    <location>
        <begin position="456"/>
        <end position="655"/>
    </location>
</feature>
<keyword evidence="1" id="KW-0378">Hydrolase</keyword>
<gene>
    <name evidence="4" type="ORF">I2488_04805</name>
</gene>
<sequence length="659" mass="71999">MQILSTAMVLGLLSANILHAQAVPADEAAPRTEAATPVAVTVQAPLPASAYAQLPFVEGAKLSPDGMWVAGQFAVNGSQRIVVISPFDTSKLSQAGLPDDVEVRSMQWVGNDNLLIRITAIRPLDGGDKAYISRAVSLNRTTDKYTKLMWDLGGQNAADVLWVPTDGSTRILLAGQNSIYMGDDFWPAVYSVDVTNGRHTTEANPRAEVLDWIADTSGVVRGAISNDRAKGTRTLLYRAKKGSAFDRKDRQAYDDLEVPLLVRADANRMVVLRPGTDGRDALVEIDGDSGAVVQTLYQAEVGVDIEGVRYDDSGNEVLGVYLGGAATEPLHWLDPALDELQKAFEKSLKGRRAQIISLSADRQRMLVRVDKPNEAGRLYFFDTADGNLHLFANLNSATNGTRAGKMEKVHYKARDGLEIEAIMTTPPGREAKNLPVVILPHGGPWANDTMDWDYWAQFIASRGYLVIQPNFRGSTGYGEAFLKKGEGQLGLAMQDDVNDALAWAAKQGLADAKRACVVGASYGGYVAMWGAARDPDLWRCSISIAGVANLRREVNDFGDLLFGKRYREQWQKMTPDFPAVSPMNHIDAIKVPMLLIHGKKDLTVDHGQSQSMFNKMQAAGKNVEFVSLPKADHYFTREPDRLALLSAIETFLAKHNPAD</sequence>
<dbReference type="PANTHER" id="PTHR42776:SF27">
    <property type="entry name" value="DIPEPTIDYL PEPTIDASE FAMILY MEMBER 6"/>
    <property type="match status" value="1"/>
</dbReference>
<keyword evidence="2" id="KW-0732">Signal</keyword>
<proteinExistence type="predicted"/>
<dbReference type="RefSeq" id="WP_196274662.1">
    <property type="nucleotide sequence ID" value="NZ_JADQDC010000002.1"/>
</dbReference>
<dbReference type="PANTHER" id="PTHR42776">
    <property type="entry name" value="SERINE PEPTIDASE S9 FAMILY MEMBER"/>
    <property type="match status" value="1"/>
</dbReference>
<dbReference type="InterPro" id="IPR001375">
    <property type="entry name" value="Peptidase_S9_cat"/>
</dbReference>
<evidence type="ECO:0000313" key="5">
    <source>
        <dbReference type="Proteomes" id="UP000600799"/>
    </source>
</evidence>
<dbReference type="Pfam" id="PF00326">
    <property type="entry name" value="Peptidase_S9"/>
    <property type="match status" value="1"/>
</dbReference>
<dbReference type="Gene3D" id="3.40.50.1820">
    <property type="entry name" value="alpha/beta hydrolase"/>
    <property type="match status" value="1"/>
</dbReference>
<name>A0ABS0HDW0_9SPHN</name>
<dbReference type="SUPFAM" id="SSF53474">
    <property type="entry name" value="alpha/beta-Hydrolases"/>
    <property type="match status" value="1"/>
</dbReference>